<accession>A0ABT7E4V5</accession>
<evidence type="ECO:0000259" key="1">
    <source>
        <dbReference type="Pfam" id="PF01832"/>
    </source>
</evidence>
<evidence type="ECO:0000313" key="2">
    <source>
        <dbReference type="EMBL" id="MDK2561962.1"/>
    </source>
</evidence>
<dbReference type="Gene3D" id="1.10.530.10">
    <property type="match status" value="1"/>
</dbReference>
<dbReference type="Pfam" id="PF01832">
    <property type="entry name" value="Glucosaminidase"/>
    <property type="match status" value="1"/>
</dbReference>
<comment type="caution">
    <text evidence="2">The sequence shown here is derived from an EMBL/GenBank/DDBJ whole genome shotgun (WGS) entry which is preliminary data.</text>
</comment>
<keyword evidence="3" id="KW-1185">Reference proteome</keyword>
<gene>
    <name evidence="2" type="ORF">QOZ84_00245</name>
</gene>
<dbReference type="EMBL" id="JASKYM010000001">
    <property type="protein sequence ID" value="MDK2561962.1"/>
    <property type="molecule type" value="Genomic_DNA"/>
</dbReference>
<evidence type="ECO:0000313" key="3">
    <source>
        <dbReference type="Proteomes" id="UP001301012"/>
    </source>
</evidence>
<dbReference type="Proteomes" id="UP001301012">
    <property type="component" value="Unassembled WGS sequence"/>
</dbReference>
<feature type="domain" description="Mannosyl-glycoprotein endo-beta-N-acetylglucosamidase-like" evidence="1">
    <location>
        <begin position="122"/>
        <end position="203"/>
    </location>
</feature>
<sequence length="244" mass="27536">MRLSKITVSLICLSCMMLRIDSSSKINILDNSNLSSMKNINNSHSIKSINIQKVSKDKDKKVIEAEKLKIQHVEKVKSEKQRKLKVTYNRDDMTLVSGITEEELNNVFRNYKGASTMSHLSKAFVDAEKEHGVNAFTMAAIVALESGFATSRRAVEDNNLTGYEVYSKDSKGKLFKTQSESILQTAKHLSKNYLTENGLYYKGVSVDDVQLSYCPDEGEGKNWNGKVDKLASDFLRTYKHLYAL</sequence>
<organism evidence="2 3">
    <name type="scientific">Romboutsia sedimentorum</name>
    <dbReference type="NCBI Taxonomy" id="1368474"/>
    <lineage>
        <taxon>Bacteria</taxon>
        <taxon>Bacillati</taxon>
        <taxon>Bacillota</taxon>
        <taxon>Clostridia</taxon>
        <taxon>Peptostreptococcales</taxon>
        <taxon>Peptostreptococcaceae</taxon>
        <taxon>Romboutsia</taxon>
    </lineage>
</organism>
<name>A0ABT7E4V5_9FIRM</name>
<proteinExistence type="predicted"/>
<dbReference type="InterPro" id="IPR002901">
    <property type="entry name" value="MGlyc_endo_b_GlcNAc-like_dom"/>
</dbReference>
<dbReference type="RefSeq" id="WP_284130954.1">
    <property type="nucleotide sequence ID" value="NZ_JASKYM010000001.1"/>
</dbReference>
<protein>
    <submittedName>
        <fullName evidence="2">Glucosaminidase domain-containing protein</fullName>
    </submittedName>
</protein>
<reference evidence="2 3" key="1">
    <citation type="submission" date="2023-05" db="EMBL/GenBank/DDBJ databases">
        <title>Rombocin, a short stable natural nisin variant, displays selective antimicrobial activity against Listeria monocytogenes and employs dual mode of action to kill target bacterial strains.</title>
        <authorList>
            <person name="Wambui J."/>
            <person name="Stephan R."/>
            <person name="Kuipers O.P."/>
        </authorList>
    </citation>
    <scope>NUCLEOTIDE SEQUENCE [LARGE SCALE GENOMIC DNA]</scope>
    <source>
        <strain evidence="2 3">RC002</strain>
    </source>
</reference>